<name>A0ABQ5SLG2_9CHLO</name>
<feature type="compositionally biased region" description="Low complexity" evidence="1">
    <location>
        <begin position="750"/>
        <end position="768"/>
    </location>
</feature>
<feature type="compositionally biased region" description="Polar residues" evidence="1">
    <location>
        <begin position="508"/>
        <end position="519"/>
    </location>
</feature>
<feature type="region of interest" description="Disordered" evidence="1">
    <location>
        <begin position="396"/>
        <end position="438"/>
    </location>
</feature>
<comment type="caution">
    <text evidence="2">The sequence shown here is derived from an EMBL/GenBank/DDBJ whole genome shotgun (WGS) entry which is preliminary data.</text>
</comment>
<evidence type="ECO:0000313" key="3">
    <source>
        <dbReference type="Proteomes" id="UP001165090"/>
    </source>
</evidence>
<feature type="compositionally biased region" description="Low complexity" evidence="1">
    <location>
        <begin position="462"/>
        <end position="474"/>
    </location>
</feature>
<reference evidence="2 3" key="1">
    <citation type="journal article" date="2023" name="IScience">
        <title>Expanded male sex-determining region conserved during the evolution of homothallism in the green alga Volvox.</title>
        <authorList>
            <person name="Yamamoto K."/>
            <person name="Matsuzaki R."/>
            <person name="Mahakham W."/>
            <person name="Heman W."/>
            <person name="Sekimoto H."/>
            <person name="Kawachi M."/>
            <person name="Minakuchi Y."/>
            <person name="Toyoda A."/>
            <person name="Nozaki H."/>
        </authorList>
    </citation>
    <scope>NUCLEOTIDE SEQUENCE [LARGE SCALE GENOMIC DNA]</scope>
    <source>
        <strain evidence="2 3">NIES-4468</strain>
    </source>
</reference>
<feature type="compositionally biased region" description="Low complexity" evidence="1">
    <location>
        <begin position="547"/>
        <end position="559"/>
    </location>
</feature>
<feature type="compositionally biased region" description="Low complexity" evidence="1">
    <location>
        <begin position="799"/>
        <end position="812"/>
    </location>
</feature>
<feature type="compositionally biased region" description="Polar residues" evidence="1">
    <location>
        <begin position="781"/>
        <end position="793"/>
    </location>
</feature>
<feature type="region of interest" description="Disordered" evidence="1">
    <location>
        <begin position="454"/>
        <end position="599"/>
    </location>
</feature>
<evidence type="ECO:0008006" key="4">
    <source>
        <dbReference type="Google" id="ProtNLM"/>
    </source>
</evidence>
<feature type="region of interest" description="Disordered" evidence="1">
    <location>
        <begin position="740"/>
        <end position="822"/>
    </location>
</feature>
<feature type="compositionally biased region" description="Gly residues" evidence="1">
    <location>
        <begin position="423"/>
        <end position="438"/>
    </location>
</feature>
<accession>A0ABQ5SLG2</accession>
<dbReference type="EMBL" id="BSDZ01000089">
    <property type="protein sequence ID" value="GLI69981.1"/>
    <property type="molecule type" value="Genomic_DNA"/>
</dbReference>
<sequence length="924" mass="93980">MTAASHHSVLHAAFIVSTDAGLRARDDDEDHSLVYTYPPSAPAGSTGGFLKSFSSLIVTVRGALDSICGEKTRLIHLEHGGQRLLLASAHLESVMLVLALRSVVPPAAATSLALQLAETLVLLLGPYAEWGLTAGGQSSLSPGPDSGQREETRAILDRIFGGVLKQVDSPSWVSRMAPWTSFEPSCLRLTLPTHMHTRLEALLADHGAQRNRAAFSFFRKHSCLMYRGLLLASDLQPSHARQLWQLLWALGLHQHSGGLPCQVLTHTIHLPQLQLQPPPGTAPATEAAARGASLAAASAAGTAAAAAAAAAVALQAESGVTVSEQRMGRSLLVVAAAFKLVLVVVLTGYDEEIEEELAGRLEGHSAAELLQRVYSCLGADLERLVEGSAIYSGAARALESPSPASSSPPPPPHHLQRPDSVGSGLGSRPGKLQGGMGGSFASGGSLLFRVMTRNRSSPAHRTTNSAGGATWSAGTGAGEPGGGGGGVAGSTASAEATSSPPSGPPVAQSRSPPSLQTHPAQPLRIAISTTLPPGPPITPSTARFPYTANGNNTGGAAPPAGQPHDRGASASGPTLGVRGPGIGDVGANPGGAGGGSGGVQPVMSPFEGVLLMIAHDGPQGCVRFLGDVPRGGGGLGGEVVALAAVWRAVAACRARFGLHNVAVAAPPKHARLTMTLDQILQLSAARSNKLGGQRLGSADSTPWQYHPELASLAAVNTVTLRLQLPPGFAMRTADTQDAVTGDLGGGAAGSGSSSYQQQQRQQGGAAAAVTTTPRAKPSWLNRISVTHRTSNASAHEDSPAGTPNPAAAAGSPEPSTPVSALLPVWSGMDPLSMSQGPMGLGTGPHSSTATTTAHMLAASSSSALYLTGLLLPDTRELYLCHTAEVDEARLAEAIWEVAAGGVAPVIGAGAGPGSLGGKLWGYDD</sequence>
<gene>
    <name evidence="2" type="ORF">VaNZ11_014634</name>
</gene>
<evidence type="ECO:0000313" key="2">
    <source>
        <dbReference type="EMBL" id="GLI69981.1"/>
    </source>
</evidence>
<feature type="compositionally biased region" description="Low complexity" evidence="1">
    <location>
        <begin position="489"/>
        <end position="500"/>
    </location>
</feature>
<evidence type="ECO:0000256" key="1">
    <source>
        <dbReference type="SAM" id="MobiDB-lite"/>
    </source>
</evidence>
<feature type="compositionally biased region" description="Gly residues" evidence="1">
    <location>
        <begin position="475"/>
        <end position="488"/>
    </location>
</feature>
<protein>
    <recommendedName>
        <fullName evidence="4">CCZ1/INTU/HSP4 first Longin domain-containing protein</fullName>
    </recommendedName>
</protein>
<dbReference type="Proteomes" id="UP001165090">
    <property type="component" value="Unassembled WGS sequence"/>
</dbReference>
<feature type="compositionally biased region" description="Gly residues" evidence="1">
    <location>
        <begin position="578"/>
        <end position="598"/>
    </location>
</feature>
<proteinExistence type="predicted"/>
<organism evidence="2 3">
    <name type="scientific">Volvox africanus</name>
    <dbReference type="NCBI Taxonomy" id="51714"/>
    <lineage>
        <taxon>Eukaryota</taxon>
        <taxon>Viridiplantae</taxon>
        <taxon>Chlorophyta</taxon>
        <taxon>core chlorophytes</taxon>
        <taxon>Chlorophyceae</taxon>
        <taxon>CS clade</taxon>
        <taxon>Chlamydomonadales</taxon>
        <taxon>Volvocaceae</taxon>
        <taxon>Volvox</taxon>
    </lineage>
</organism>
<keyword evidence="3" id="KW-1185">Reference proteome</keyword>